<dbReference type="Proteomes" id="UP001367508">
    <property type="component" value="Unassembled WGS sequence"/>
</dbReference>
<comment type="caution">
    <text evidence="2">The sequence shown here is derived from an EMBL/GenBank/DDBJ whole genome shotgun (WGS) entry which is preliminary data.</text>
</comment>
<evidence type="ECO:0000313" key="3">
    <source>
        <dbReference type="Proteomes" id="UP001367508"/>
    </source>
</evidence>
<keyword evidence="3" id="KW-1185">Reference proteome</keyword>
<keyword evidence="1" id="KW-1133">Transmembrane helix</keyword>
<evidence type="ECO:0000256" key="1">
    <source>
        <dbReference type="SAM" id="Phobius"/>
    </source>
</evidence>
<organism evidence="2 3">
    <name type="scientific">Canavalia gladiata</name>
    <name type="common">Sword bean</name>
    <name type="synonym">Dolichos gladiatus</name>
    <dbReference type="NCBI Taxonomy" id="3824"/>
    <lineage>
        <taxon>Eukaryota</taxon>
        <taxon>Viridiplantae</taxon>
        <taxon>Streptophyta</taxon>
        <taxon>Embryophyta</taxon>
        <taxon>Tracheophyta</taxon>
        <taxon>Spermatophyta</taxon>
        <taxon>Magnoliopsida</taxon>
        <taxon>eudicotyledons</taxon>
        <taxon>Gunneridae</taxon>
        <taxon>Pentapetalae</taxon>
        <taxon>rosids</taxon>
        <taxon>fabids</taxon>
        <taxon>Fabales</taxon>
        <taxon>Fabaceae</taxon>
        <taxon>Papilionoideae</taxon>
        <taxon>50 kb inversion clade</taxon>
        <taxon>NPAAA clade</taxon>
        <taxon>indigoferoid/millettioid clade</taxon>
        <taxon>Phaseoleae</taxon>
        <taxon>Canavalia</taxon>
    </lineage>
</organism>
<protein>
    <submittedName>
        <fullName evidence="2">Uncharacterized protein</fullName>
    </submittedName>
</protein>
<reference evidence="2 3" key="1">
    <citation type="submission" date="2024-01" db="EMBL/GenBank/DDBJ databases">
        <title>The genomes of 5 underutilized Papilionoideae crops provide insights into root nodulation and disease resistanc.</title>
        <authorList>
            <person name="Jiang F."/>
        </authorList>
    </citation>
    <scope>NUCLEOTIDE SEQUENCE [LARGE SCALE GENOMIC DNA]</scope>
    <source>
        <strain evidence="2">LVBAO_FW01</strain>
        <tissue evidence="2">Leaves</tissue>
    </source>
</reference>
<sequence>MKQKYNNKYARKLKQIEVARLYGGVYSGFPKYGRGRKNNVIKVGPGVWRETRVWQGCGGTVQGEAGGHVRPASVEGGVGPGEGRVRCTRWKGKGFLAVSFAFSHQNVVVCSVLSVMVVAWETLLLHHSTFLRHVSFSFFWDGFWSTPSHSLRFTYVIVIKNHSPWKFQRSCFIPSCCLDGSSHLCFPKPCVCSMPSIH</sequence>
<evidence type="ECO:0000313" key="2">
    <source>
        <dbReference type="EMBL" id="KAK7324364.1"/>
    </source>
</evidence>
<keyword evidence="1" id="KW-0472">Membrane</keyword>
<accession>A0AAN9Q7H2</accession>
<proteinExistence type="predicted"/>
<keyword evidence="1" id="KW-0812">Transmembrane</keyword>
<name>A0AAN9Q7H2_CANGL</name>
<feature type="transmembrane region" description="Helical" evidence="1">
    <location>
        <begin position="94"/>
        <end position="120"/>
    </location>
</feature>
<dbReference type="AlphaFoldDB" id="A0AAN9Q7H2"/>
<dbReference type="EMBL" id="JAYMYQ010000006">
    <property type="protein sequence ID" value="KAK7324364.1"/>
    <property type="molecule type" value="Genomic_DNA"/>
</dbReference>
<gene>
    <name evidence="2" type="ORF">VNO77_27897</name>
</gene>